<evidence type="ECO:0000259" key="7">
    <source>
        <dbReference type="PROSITE" id="PS00716"/>
    </source>
</evidence>
<dbReference type="PANTHER" id="PTHR30385">
    <property type="entry name" value="SIGMA FACTOR F FLAGELLAR"/>
    <property type="match status" value="1"/>
</dbReference>
<dbReference type="PROSITE" id="PS00715">
    <property type="entry name" value="SIGMA70_1"/>
    <property type="match status" value="1"/>
</dbReference>
<comment type="function">
    <text evidence="5">Sigma factors are initiation factors that promote the attachment of RNA polymerase to specific initiation sites and are then released.</text>
</comment>
<dbReference type="STRING" id="937334.SAMN05444406_1017"/>
<dbReference type="InterPro" id="IPR007627">
    <property type="entry name" value="RNA_pol_sigma70_r2"/>
</dbReference>
<evidence type="ECO:0000256" key="1">
    <source>
        <dbReference type="ARBA" id="ARBA00023015"/>
    </source>
</evidence>
<dbReference type="EMBL" id="FOXR01000001">
    <property type="protein sequence ID" value="SFP58487.1"/>
    <property type="molecule type" value="Genomic_DNA"/>
</dbReference>
<dbReference type="NCBIfam" id="TIGR02980">
    <property type="entry name" value="SigBFG"/>
    <property type="match status" value="1"/>
</dbReference>
<keyword evidence="3 5" id="KW-0238">DNA-binding</keyword>
<dbReference type="Pfam" id="PF04539">
    <property type="entry name" value="Sigma70_r3"/>
    <property type="match status" value="1"/>
</dbReference>
<proteinExistence type="inferred from homology"/>
<keyword evidence="4 5" id="KW-0804">Transcription</keyword>
<dbReference type="Pfam" id="PF04542">
    <property type="entry name" value="Sigma70_r2"/>
    <property type="match status" value="1"/>
</dbReference>
<dbReference type="NCBIfam" id="TIGR02937">
    <property type="entry name" value="sigma70-ECF"/>
    <property type="match status" value="1"/>
</dbReference>
<keyword evidence="2 5" id="KW-0731">Sigma factor</keyword>
<keyword evidence="9" id="KW-1185">Reference proteome</keyword>
<feature type="domain" description="RNA polymerase sigma-70" evidence="6">
    <location>
        <begin position="63"/>
        <end position="76"/>
    </location>
</feature>
<dbReference type="InterPro" id="IPR007630">
    <property type="entry name" value="RNA_pol_sigma70_r4"/>
</dbReference>
<dbReference type="InterPro" id="IPR014236">
    <property type="entry name" value="RNA_pol_sigma-F"/>
</dbReference>
<dbReference type="GO" id="GO:0003677">
    <property type="term" value="F:DNA binding"/>
    <property type="evidence" value="ECO:0007669"/>
    <property type="project" value="UniProtKB-KW"/>
</dbReference>
<keyword evidence="1 5" id="KW-0805">Transcription regulation</keyword>
<reference evidence="8 9" key="1">
    <citation type="submission" date="2016-10" db="EMBL/GenBank/DDBJ databases">
        <authorList>
            <person name="de Groot N.N."/>
        </authorList>
    </citation>
    <scope>NUCLEOTIDE SEQUENCE [LARGE SCALE GENOMIC DNA]</scope>
    <source>
        <strain evidence="8 9">DSM 20678</strain>
    </source>
</reference>
<dbReference type="InterPro" id="IPR000943">
    <property type="entry name" value="RNA_pol_sigma70"/>
</dbReference>
<dbReference type="GO" id="GO:0016987">
    <property type="term" value="F:sigma factor activity"/>
    <property type="evidence" value="ECO:0007669"/>
    <property type="project" value="UniProtKB-KW"/>
</dbReference>
<dbReference type="GO" id="GO:0006352">
    <property type="term" value="P:DNA-templated transcription initiation"/>
    <property type="evidence" value="ECO:0007669"/>
    <property type="project" value="InterPro"/>
</dbReference>
<evidence type="ECO:0000256" key="3">
    <source>
        <dbReference type="ARBA" id="ARBA00023125"/>
    </source>
</evidence>
<evidence type="ECO:0000259" key="6">
    <source>
        <dbReference type="PROSITE" id="PS00715"/>
    </source>
</evidence>
<dbReference type="InterPro" id="IPR014284">
    <property type="entry name" value="RNA_pol_sigma-70_dom"/>
</dbReference>
<dbReference type="InterPro" id="IPR007624">
    <property type="entry name" value="RNA_pol_sigma70_r3"/>
</dbReference>
<protein>
    <recommendedName>
        <fullName evidence="5">RNA polymerase sigma factor</fullName>
    </recommendedName>
</protein>
<sequence>MDTFEAFDRGKGKETLLQNEILDLIVKAQDGDEKAKEELVRRNIALVKSIVKRFLNRGYEYEDLFQIGVIGLIKAINNYDLKFNVQFSTYAVPMIMGEIKRFLRDDGPIKVSRSLKELASKAQTVKEQLKNKLDREPTINEIAGEMGVSPEEIVHALEANRIPSSIYDIIYEDDDNPILLIDKIHQDTSQMGKLIDRIMLKEMLAKLDRRERAIIIMRYFQDRTQSDIANELGISQVQVSRIEKKVLLKMREML</sequence>
<evidence type="ECO:0000256" key="4">
    <source>
        <dbReference type="ARBA" id="ARBA00023163"/>
    </source>
</evidence>
<dbReference type="InterPro" id="IPR014322">
    <property type="entry name" value="RNA_pol_sigma-B/F/G"/>
</dbReference>
<organism evidence="8 9">
    <name type="scientific">Caldicoprobacter faecalis</name>
    <dbReference type="NCBI Taxonomy" id="937334"/>
    <lineage>
        <taxon>Bacteria</taxon>
        <taxon>Bacillati</taxon>
        <taxon>Bacillota</taxon>
        <taxon>Clostridia</taxon>
        <taxon>Caldicoprobacterales</taxon>
        <taxon>Caldicoprobacteraceae</taxon>
        <taxon>Caldicoprobacter</taxon>
    </lineage>
</organism>
<dbReference type="InterPro" id="IPR013324">
    <property type="entry name" value="RNA_pol_sigma_r3/r4-like"/>
</dbReference>
<dbReference type="Gene3D" id="1.20.120.1810">
    <property type="match status" value="1"/>
</dbReference>
<dbReference type="CDD" id="cd06171">
    <property type="entry name" value="Sigma70_r4"/>
    <property type="match status" value="1"/>
</dbReference>
<dbReference type="PROSITE" id="PS00716">
    <property type="entry name" value="SIGMA70_2"/>
    <property type="match status" value="1"/>
</dbReference>
<evidence type="ECO:0000313" key="8">
    <source>
        <dbReference type="EMBL" id="SFP58487.1"/>
    </source>
</evidence>
<dbReference type="SUPFAM" id="SSF88946">
    <property type="entry name" value="Sigma2 domain of RNA polymerase sigma factors"/>
    <property type="match status" value="1"/>
</dbReference>
<dbReference type="SUPFAM" id="SSF88659">
    <property type="entry name" value="Sigma3 and sigma4 domains of RNA polymerase sigma factors"/>
    <property type="match status" value="2"/>
</dbReference>
<dbReference type="RefSeq" id="WP_025746564.1">
    <property type="nucleotide sequence ID" value="NZ_FOXR01000001.1"/>
</dbReference>
<dbReference type="NCBIfam" id="NF004052">
    <property type="entry name" value="PRK05572.1"/>
    <property type="match status" value="1"/>
</dbReference>
<gene>
    <name evidence="8" type="ORF">SAMN05444406_1017</name>
</gene>
<dbReference type="NCBIfam" id="TIGR02885">
    <property type="entry name" value="spore_sigF"/>
    <property type="match status" value="1"/>
</dbReference>
<dbReference type="PRINTS" id="PR00046">
    <property type="entry name" value="SIGMA70FCT"/>
</dbReference>
<name>A0A1I5RJH8_9FIRM</name>
<evidence type="ECO:0000313" key="9">
    <source>
        <dbReference type="Proteomes" id="UP000198577"/>
    </source>
</evidence>
<dbReference type="Pfam" id="PF04545">
    <property type="entry name" value="Sigma70_r4"/>
    <property type="match status" value="1"/>
</dbReference>
<evidence type="ECO:0000256" key="2">
    <source>
        <dbReference type="ARBA" id="ARBA00023082"/>
    </source>
</evidence>
<comment type="similarity">
    <text evidence="5">Belongs to the sigma-70 factor family.</text>
</comment>
<accession>A0A1I5RJH8</accession>
<dbReference type="InterPro" id="IPR013325">
    <property type="entry name" value="RNA_pol_sigma_r2"/>
</dbReference>
<evidence type="ECO:0000256" key="5">
    <source>
        <dbReference type="RuleBase" id="RU362124"/>
    </source>
</evidence>
<dbReference type="PANTHER" id="PTHR30385:SF4">
    <property type="entry name" value="RNA POLYMERASE SIGMA-E FACTOR"/>
    <property type="match status" value="1"/>
</dbReference>
<dbReference type="AlphaFoldDB" id="A0A1I5RJH8"/>
<feature type="domain" description="RNA polymerase sigma-70" evidence="7">
    <location>
        <begin position="224"/>
        <end position="250"/>
    </location>
</feature>
<dbReference type="Proteomes" id="UP000198577">
    <property type="component" value="Unassembled WGS sequence"/>
</dbReference>
<dbReference type="Gene3D" id="1.10.10.10">
    <property type="entry name" value="Winged helix-like DNA-binding domain superfamily/Winged helix DNA-binding domain"/>
    <property type="match status" value="2"/>
</dbReference>
<dbReference type="PIRSF" id="PIRSF000770">
    <property type="entry name" value="RNA_pol_sigma-SigE/K"/>
    <property type="match status" value="1"/>
</dbReference>
<dbReference type="InterPro" id="IPR036388">
    <property type="entry name" value="WH-like_DNA-bd_sf"/>
</dbReference>